<dbReference type="InterPro" id="IPR025329">
    <property type="entry name" value="DUF4235"/>
</dbReference>
<evidence type="ECO:0000313" key="2">
    <source>
        <dbReference type="EMBL" id="NMR20070.1"/>
    </source>
</evidence>
<gene>
    <name evidence="2" type="ORF">HIR71_07525</name>
</gene>
<evidence type="ECO:0000313" key="3">
    <source>
        <dbReference type="Proteomes" id="UP000562124"/>
    </source>
</evidence>
<proteinExistence type="predicted"/>
<dbReference type="AlphaFoldDB" id="A0A7Y0QH99"/>
<dbReference type="EMBL" id="JABCJJ010000008">
    <property type="protein sequence ID" value="NMR20070.1"/>
    <property type="molecule type" value="Genomic_DNA"/>
</dbReference>
<feature type="transmembrane region" description="Helical" evidence="1">
    <location>
        <begin position="56"/>
        <end position="74"/>
    </location>
</feature>
<dbReference type="RefSeq" id="WP_169324440.1">
    <property type="nucleotide sequence ID" value="NZ_JABCJJ010000008.1"/>
</dbReference>
<dbReference type="Pfam" id="PF14019">
    <property type="entry name" value="DUF4235"/>
    <property type="match status" value="1"/>
</dbReference>
<sequence>MVDTPSQSTQSKLIGAVVALGAAWVAQKIVSTAWQAASGHQPPKADDEGDARFAEVAGAAVITGAVIALVRVLATRGAAKMLR</sequence>
<organism evidence="2 3">
    <name type="scientific">Cellulomonas fimi</name>
    <dbReference type="NCBI Taxonomy" id="1708"/>
    <lineage>
        <taxon>Bacteria</taxon>
        <taxon>Bacillati</taxon>
        <taxon>Actinomycetota</taxon>
        <taxon>Actinomycetes</taxon>
        <taxon>Micrococcales</taxon>
        <taxon>Cellulomonadaceae</taxon>
        <taxon>Cellulomonas</taxon>
    </lineage>
</organism>
<protein>
    <submittedName>
        <fullName evidence="2">DUF4235 domain-containing protein</fullName>
    </submittedName>
</protein>
<accession>A0A7Y0QH99</accession>
<name>A0A7Y0QH99_CELFI</name>
<evidence type="ECO:0000256" key="1">
    <source>
        <dbReference type="SAM" id="Phobius"/>
    </source>
</evidence>
<dbReference type="Proteomes" id="UP000562124">
    <property type="component" value="Unassembled WGS sequence"/>
</dbReference>
<reference evidence="2 3" key="1">
    <citation type="submission" date="2020-04" db="EMBL/GenBank/DDBJ databases">
        <title>Sequencing and Assembly of C. fimi.</title>
        <authorList>
            <person name="Ramsey A.R."/>
        </authorList>
    </citation>
    <scope>NUCLEOTIDE SEQUENCE [LARGE SCALE GENOMIC DNA]</scope>
    <source>
        <strain evidence="2 3">SB</strain>
    </source>
</reference>
<keyword evidence="1" id="KW-0812">Transmembrane</keyword>
<keyword evidence="3" id="KW-1185">Reference proteome</keyword>
<comment type="caution">
    <text evidence="2">The sequence shown here is derived from an EMBL/GenBank/DDBJ whole genome shotgun (WGS) entry which is preliminary data.</text>
</comment>
<keyword evidence="1" id="KW-1133">Transmembrane helix</keyword>
<keyword evidence="1" id="KW-0472">Membrane</keyword>